<feature type="non-terminal residue" evidence="2">
    <location>
        <position position="1"/>
    </location>
</feature>
<dbReference type="EMBL" id="JAHFYH010000023">
    <property type="protein sequence ID" value="KAH0223714.1"/>
    <property type="molecule type" value="Genomic_DNA"/>
</dbReference>
<evidence type="ECO:0000313" key="2">
    <source>
        <dbReference type="EMBL" id="KAH0223714.1"/>
    </source>
</evidence>
<reference evidence="2" key="2">
    <citation type="submission" date="2021-08" db="EMBL/GenBank/DDBJ databases">
        <authorList>
            <person name="Gostincar C."/>
            <person name="Sun X."/>
            <person name="Song Z."/>
            <person name="Gunde-Cimerman N."/>
        </authorList>
    </citation>
    <scope>NUCLEOTIDE SEQUENCE</scope>
    <source>
        <strain evidence="2">EXF-8016</strain>
    </source>
</reference>
<proteinExistence type="predicted"/>
<evidence type="ECO:0000256" key="1">
    <source>
        <dbReference type="SAM" id="MobiDB-lite"/>
    </source>
</evidence>
<feature type="compositionally biased region" description="Basic residues" evidence="1">
    <location>
        <begin position="1"/>
        <end position="13"/>
    </location>
</feature>
<organism evidence="2 3">
    <name type="scientific">Aureobasidium melanogenum</name>
    <name type="common">Aureobasidium pullulans var. melanogenum</name>
    <dbReference type="NCBI Taxonomy" id="46634"/>
    <lineage>
        <taxon>Eukaryota</taxon>
        <taxon>Fungi</taxon>
        <taxon>Dikarya</taxon>
        <taxon>Ascomycota</taxon>
        <taxon>Pezizomycotina</taxon>
        <taxon>Dothideomycetes</taxon>
        <taxon>Dothideomycetidae</taxon>
        <taxon>Dothideales</taxon>
        <taxon>Saccotheciaceae</taxon>
        <taxon>Aureobasidium</taxon>
    </lineage>
</organism>
<comment type="caution">
    <text evidence="2">The sequence shown here is derived from an EMBL/GenBank/DDBJ whole genome shotgun (WGS) entry which is preliminary data.</text>
</comment>
<reference evidence="2" key="1">
    <citation type="journal article" date="2021" name="J Fungi (Basel)">
        <title>Virulence traits and population genomics of the black yeast Aureobasidium melanogenum.</title>
        <authorList>
            <person name="Cernosa A."/>
            <person name="Sun X."/>
            <person name="Gostincar C."/>
            <person name="Fang C."/>
            <person name="Gunde-Cimerman N."/>
            <person name="Song Z."/>
        </authorList>
    </citation>
    <scope>NUCLEOTIDE SEQUENCE</scope>
    <source>
        <strain evidence="2">EXF-8016</strain>
    </source>
</reference>
<dbReference type="AlphaFoldDB" id="A0A9P8GJH6"/>
<gene>
    <name evidence="2" type="ORF">KCV03_g4063</name>
</gene>
<name>A0A9P8GJH6_AURME</name>
<dbReference type="OrthoDB" id="5985073at2759"/>
<protein>
    <submittedName>
        <fullName evidence="2">Uncharacterized protein</fullName>
    </submittedName>
</protein>
<feature type="compositionally biased region" description="Basic and acidic residues" evidence="1">
    <location>
        <begin position="14"/>
        <end position="25"/>
    </location>
</feature>
<feature type="region of interest" description="Disordered" evidence="1">
    <location>
        <begin position="241"/>
        <end position="263"/>
    </location>
</feature>
<dbReference type="Proteomes" id="UP000767238">
    <property type="component" value="Unassembled WGS sequence"/>
</dbReference>
<accession>A0A9P8GJH6</accession>
<sequence length="427" mass="49478">MPAGHSKKTRRTRSKAERAAEKQHNNERFSAAVRNVFTILASWPYDAMKDRPITLDIYHKESLPEDVRLLAPDTIPKVERIASFRSDDQMVRIGSLPLIASRLPRLQTCHWEYYNGNKLLNSIRVRRDRYEFARHLFMLAHSSIRQAHFSIRPDTPDNEDPETPSFLLPGHTIDHLSQSLHVFSQLEKLSVLDIHEVIISPTLFWPSEIGTSLPYWPNLTILRVSVNRMAADGGWYFEQNPHVTPDSDDDGSSINSDFESMPPTPERLYAEEEALARTTVFSDDSVLDHTESESESQHGAIYDTTHRFRAWPSPKMETLLHSMAKAVSRMPALKFFAAGSQMPFPHSIDFEFFYLKPGEEQDLGEPEYRTRFDNNDITKARLFWRVPRFWLMSESVEKLWKDTLGKEGIIEYQEWVLGKAHSEVYRE</sequence>
<evidence type="ECO:0000313" key="3">
    <source>
        <dbReference type="Proteomes" id="UP000767238"/>
    </source>
</evidence>
<feature type="region of interest" description="Disordered" evidence="1">
    <location>
        <begin position="1"/>
        <end position="25"/>
    </location>
</feature>